<reference evidence="2" key="1">
    <citation type="submission" date="2021-01" db="EMBL/GenBank/DDBJ databases">
        <authorList>
            <person name="Corre E."/>
            <person name="Pelletier E."/>
            <person name="Niang G."/>
            <person name="Scheremetjew M."/>
            <person name="Finn R."/>
            <person name="Kale V."/>
            <person name="Holt S."/>
            <person name="Cochrane G."/>
            <person name="Meng A."/>
            <person name="Brown T."/>
            <person name="Cohen L."/>
        </authorList>
    </citation>
    <scope>NUCLEOTIDE SEQUENCE</scope>
    <source>
        <strain evidence="2">10249 10 AB</strain>
    </source>
</reference>
<feature type="compositionally biased region" description="Polar residues" evidence="1">
    <location>
        <begin position="68"/>
        <end position="77"/>
    </location>
</feature>
<evidence type="ECO:0000313" key="2">
    <source>
        <dbReference type="EMBL" id="CAE0711340.1"/>
    </source>
</evidence>
<feature type="compositionally biased region" description="Acidic residues" evidence="1">
    <location>
        <begin position="47"/>
        <end position="56"/>
    </location>
</feature>
<proteinExistence type="predicted"/>
<accession>A0A7S4ACT4</accession>
<organism evidence="2">
    <name type="scientific">Pseudo-nitzschia australis</name>
    <dbReference type="NCBI Taxonomy" id="44445"/>
    <lineage>
        <taxon>Eukaryota</taxon>
        <taxon>Sar</taxon>
        <taxon>Stramenopiles</taxon>
        <taxon>Ochrophyta</taxon>
        <taxon>Bacillariophyta</taxon>
        <taxon>Bacillariophyceae</taxon>
        <taxon>Bacillariophycidae</taxon>
        <taxon>Bacillariales</taxon>
        <taxon>Bacillariaceae</taxon>
        <taxon>Pseudo-nitzschia</taxon>
    </lineage>
</organism>
<dbReference type="AlphaFoldDB" id="A0A7S4ACT4"/>
<feature type="region of interest" description="Disordered" evidence="1">
    <location>
        <begin position="1"/>
        <end position="77"/>
    </location>
</feature>
<sequence>MRQADQEVVASSSDSEDSPSKDGPSEDSNQDDMASSSDSEDGHSEDNPDEDSPDEDSFGKDQPEEDTTQAVETGQSLQLLKTVAHRVTPPEEVSASGSNSKRVTGVFVATVLTAIVTMTS</sequence>
<gene>
    <name evidence="2" type="ORF">PAUS00366_LOCUS4077</name>
</gene>
<evidence type="ECO:0000256" key="1">
    <source>
        <dbReference type="SAM" id="MobiDB-lite"/>
    </source>
</evidence>
<protein>
    <submittedName>
        <fullName evidence="2">Uncharacterized protein</fullName>
    </submittedName>
</protein>
<dbReference type="EMBL" id="HBIX01005135">
    <property type="protein sequence ID" value="CAE0711340.1"/>
    <property type="molecule type" value="Transcribed_RNA"/>
</dbReference>
<name>A0A7S4ACT4_9STRA</name>